<sequence length="270" mass="31017">MKKLIIFLLLTFLLTGCGVQSVEQYEQMQEEERSKEEIVQPIPSETKEETAEPIVEEVKSPKEQKEEVDGVVETTKTEEKQAPKPTEQKVVEQPVEQQPITQRPTEQKKADEKPVQQKPVQQKPVQPVEKPKRYATISIQVHSLLKHWDMLHPSLQSEQYVPASGFVLTPKKYELLSDNETVWKVLQRAVKEHGIHLEYEGANENVYNNVYIEGINHLYEFSAGPLSGWMYRVNGNFPNYGSSQYVLKDGDIVEWHYTVDLGRDLGVDGE</sequence>
<dbReference type="RefSeq" id="WP_225231190.1">
    <property type="nucleotide sequence ID" value="NZ_JACSPZ010000003.1"/>
</dbReference>
<feature type="compositionally biased region" description="Basic and acidic residues" evidence="1">
    <location>
        <begin position="105"/>
        <end position="115"/>
    </location>
</feature>
<comment type="caution">
    <text evidence="4">The sequence shown here is derived from an EMBL/GenBank/DDBJ whole genome shotgun (WGS) entry which is preliminary data.</text>
</comment>
<reference evidence="4 5" key="1">
    <citation type="submission" date="2020-08" db="EMBL/GenBank/DDBJ databases">
        <title>A Genomic Blueprint of the Chicken Gut Microbiome.</title>
        <authorList>
            <person name="Gilroy R."/>
            <person name="Ravi A."/>
            <person name="Getino M."/>
            <person name="Pursley I."/>
            <person name="Horton D.L."/>
            <person name="Alikhan N.-F."/>
            <person name="Baker D."/>
            <person name="Gharbi K."/>
            <person name="Hall N."/>
            <person name="Watson M."/>
            <person name="Adriaenssens E.M."/>
            <person name="Foster-Nyarko E."/>
            <person name="Jarju S."/>
            <person name="Secka A."/>
            <person name="Antonio M."/>
            <person name="Oren A."/>
            <person name="Chaudhuri R."/>
            <person name="La Ragione R.M."/>
            <person name="Hildebrand F."/>
            <person name="Pallen M.J."/>
        </authorList>
    </citation>
    <scope>NUCLEOTIDE SEQUENCE [LARGE SCALE GENOMIC DNA]</scope>
    <source>
        <strain evidence="4 5">A46</strain>
    </source>
</reference>
<feature type="compositionally biased region" description="Basic and acidic residues" evidence="1">
    <location>
        <begin position="45"/>
        <end position="68"/>
    </location>
</feature>
<evidence type="ECO:0000313" key="4">
    <source>
        <dbReference type="EMBL" id="MBD8036648.1"/>
    </source>
</evidence>
<evidence type="ECO:0000259" key="3">
    <source>
        <dbReference type="Pfam" id="PF14478"/>
    </source>
</evidence>
<keyword evidence="5" id="KW-1185">Reference proteome</keyword>
<evidence type="ECO:0000256" key="2">
    <source>
        <dbReference type="SAM" id="SignalP"/>
    </source>
</evidence>
<feature type="domain" description="Transcobalamin-like C-terminal" evidence="3">
    <location>
        <begin position="180"/>
        <end position="258"/>
    </location>
</feature>
<dbReference type="PROSITE" id="PS51257">
    <property type="entry name" value="PROKAR_LIPOPROTEIN"/>
    <property type="match status" value="1"/>
</dbReference>
<name>A0ABR8XXH4_9BACL</name>
<dbReference type="Pfam" id="PF14478">
    <property type="entry name" value="DUF4430"/>
    <property type="match status" value="1"/>
</dbReference>
<keyword evidence="2" id="KW-0732">Signal</keyword>
<dbReference type="Proteomes" id="UP000619101">
    <property type="component" value="Unassembled WGS sequence"/>
</dbReference>
<evidence type="ECO:0000256" key="1">
    <source>
        <dbReference type="SAM" id="MobiDB-lite"/>
    </source>
</evidence>
<dbReference type="Gene3D" id="2.170.130.30">
    <property type="match status" value="1"/>
</dbReference>
<gene>
    <name evidence="4" type="ORF">H9635_07835</name>
</gene>
<dbReference type="EMBL" id="JACSPZ010000003">
    <property type="protein sequence ID" value="MBD8036648.1"/>
    <property type="molecule type" value="Genomic_DNA"/>
</dbReference>
<feature type="compositionally biased region" description="Low complexity" evidence="1">
    <location>
        <begin position="91"/>
        <end position="102"/>
    </location>
</feature>
<organism evidence="4 5">
    <name type="scientific">Solibacillus faecavium</name>
    <dbReference type="NCBI Taxonomy" id="2762221"/>
    <lineage>
        <taxon>Bacteria</taxon>
        <taxon>Bacillati</taxon>
        <taxon>Bacillota</taxon>
        <taxon>Bacilli</taxon>
        <taxon>Bacillales</taxon>
        <taxon>Caryophanaceae</taxon>
        <taxon>Solibacillus</taxon>
    </lineage>
</organism>
<proteinExistence type="predicted"/>
<feature type="signal peptide" evidence="2">
    <location>
        <begin position="1"/>
        <end position="21"/>
    </location>
</feature>
<accession>A0ABR8XXH4</accession>
<feature type="region of interest" description="Disordered" evidence="1">
    <location>
        <begin position="28"/>
        <end position="129"/>
    </location>
</feature>
<protein>
    <submittedName>
        <fullName evidence="4">DUF4430 domain-containing protein</fullName>
    </submittedName>
</protein>
<feature type="compositionally biased region" description="Basic and acidic residues" evidence="1">
    <location>
        <begin position="75"/>
        <end position="90"/>
    </location>
</feature>
<evidence type="ECO:0000313" key="5">
    <source>
        <dbReference type="Proteomes" id="UP000619101"/>
    </source>
</evidence>
<feature type="compositionally biased region" description="Low complexity" evidence="1">
    <location>
        <begin position="116"/>
        <end position="128"/>
    </location>
</feature>
<dbReference type="InterPro" id="IPR027954">
    <property type="entry name" value="Transcobalamin-like_C"/>
</dbReference>
<feature type="chain" id="PRO_5045046989" evidence="2">
    <location>
        <begin position="22"/>
        <end position="270"/>
    </location>
</feature>